<dbReference type="GO" id="GO:0005524">
    <property type="term" value="F:ATP binding"/>
    <property type="evidence" value="ECO:0007669"/>
    <property type="project" value="UniProtKB-KW"/>
</dbReference>
<gene>
    <name evidence="7" type="primary">ycf62b</name>
</gene>
<accession>A0A097KN61</accession>
<evidence type="ECO:0000256" key="1">
    <source>
        <dbReference type="ARBA" id="ARBA00022598"/>
    </source>
</evidence>
<evidence type="ECO:0000256" key="5">
    <source>
        <dbReference type="SAM" id="Phobius"/>
    </source>
</evidence>
<keyword evidence="5" id="KW-0472">Membrane</keyword>
<feature type="transmembrane region" description="Helical" evidence="5">
    <location>
        <begin position="214"/>
        <end position="235"/>
    </location>
</feature>
<evidence type="ECO:0000256" key="2">
    <source>
        <dbReference type="ARBA" id="ARBA00022694"/>
    </source>
</evidence>
<name>A0A097KN61_9CHLO</name>
<dbReference type="PANTHER" id="PTHR43033">
    <property type="entry name" value="TRNA(ILE)-LYSIDINE SYNTHASE-RELATED"/>
    <property type="match status" value="1"/>
</dbReference>
<keyword evidence="5" id="KW-1133">Transmembrane helix</keyword>
<organism evidence="7">
    <name type="scientific">Pleurastrosarcina brevispinosa</name>
    <dbReference type="NCBI Taxonomy" id="163096"/>
    <lineage>
        <taxon>Eukaryota</taxon>
        <taxon>Viridiplantae</taxon>
        <taxon>Chlorophyta</taxon>
        <taxon>core chlorophytes</taxon>
        <taxon>Trebouxiophyceae</taxon>
        <taxon>Trebouxiophyceae incertae sedis</taxon>
        <taxon>Pleurastrosarcina</taxon>
    </lineage>
</organism>
<dbReference type="EMBL" id="KM462875">
    <property type="protein sequence ID" value="AIT94629.1"/>
    <property type="molecule type" value="Genomic_DNA"/>
</dbReference>
<feature type="domain" description="tRNA(Ile)-lysidine/2-thiocytidine synthase N-terminal" evidence="6">
    <location>
        <begin position="41"/>
        <end position="86"/>
    </location>
</feature>
<dbReference type="GO" id="GO:0008033">
    <property type="term" value="P:tRNA processing"/>
    <property type="evidence" value="ECO:0007669"/>
    <property type="project" value="UniProtKB-KW"/>
</dbReference>
<dbReference type="Gene3D" id="3.40.50.620">
    <property type="entry name" value="HUPs"/>
    <property type="match status" value="1"/>
</dbReference>
<keyword evidence="3" id="KW-0547">Nucleotide-binding</keyword>
<sequence length="236" mass="29256">MQNKFISKTKKRHIFKKKTFNIFYFDWFLIIKKLDDYKPSHLSVIRPLLSLSRYDIKKLCFFWKLPIYPDQTNQQFEYNRNRIRKQLLPTLRFYFNSKIDKILFQFLEIANEEQIYLDFIATRIRENIQKKKNKRIELETSIFLFLPIPLQRKIIRQFLEILIKKKVKYYHIEKTLELISQKKSKKRKYKKFVNRKSIKEFGFTEKKQKEFKSLFLPGIGILFFYYNRLIFFPLLD</sequence>
<dbReference type="SUPFAM" id="SSF82829">
    <property type="entry name" value="MesJ substrate recognition domain-like"/>
    <property type="match status" value="1"/>
</dbReference>
<evidence type="ECO:0000256" key="4">
    <source>
        <dbReference type="ARBA" id="ARBA00022840"/>
    </source>
</evidence>
<dbReference type="InterPro" id="IPR012094">
    <property type="entry name" value="tRNA_Ile_lys_synt"/>
</dbReference>
<keyword evidence="1" id="KW-0436">Ligase</keyword>
<keyword evidence="2" id="KW-0819">tRNA processing</keyword>
<protein>
    <submittedName>
        <fullName evidence="7">Hypothetical chloroplast RF62</fullName>
    </submittedName>
</protein>
<keyword evidence="5" id="KW-0812">Transmembrane</keyword>
<keyword evidence="7" id="KW-0150">Chloroplast</keyword>
<evidence type="ECO:0000256" key="3">
    <source>
        <dbReference type="ARBA" id="ARBA00022741"/>
    </source>
</evidence>
<dbReference type="Gene3D" id="3.30.465.60">
    <property type="match status" value="1"/>
</dbReference>
<dbReference type="InterPro" id="IPR011063">
    <property type="entry name" value="TilS/TtcA_N"/>
</dbReference>
<dbReference type="Pfam" id="PF01171">
    <property type="entry name" value="ATP_bind_3"/>
    <property type="match status" value="1"/>
</dbReference>
<dbReference type="PANTHER" id="PTHR43033:SF1">
    <property type="entry name" value="TRNA(ILE)-LYSIDINE SYNTHASE-RELATED"/>
    <property type="match status" value="1"/>
</dbReference>
<dbReference type="GO" id="GO:0016879">
    <property type="term" value="F:ligase activity, forming carbon-nitrogen bonds"/>
    <property type="evidence" value="ECO:0007669"/>
    <property type="project" value="InterPro"/>
</dbReference>
<dbReference type="SUPFAM" id="SSF52402">
    <property type="entry name" value="Adenine nucleotide alpha hydrolases-like"/>
    <property type="match status" value="1"/>
</dbReference>
<evidence type="ECO:0000259" key="6">
    <source>
        <dbReference type="Pfam" id="PF01171"/>
    </source>
</evidence>
<dbReference type="AlphaFoldDB" id="A0A097KN61"/>
<geneLocation type="chloroplast" evidence="7"/>
<proteinExistence type="predicted"/>
<evidence type="ECO:0000313" key="7">
    <source>
        <dbReference type="EMBL" id="AIT94629.1"/>
    </source>
</evidence>
<keyword evidence="7" id="KW-0934">Plastid</keyword>
<keyword evidence="4" id="KW-0067">ATP-binding</keyword>
<dbReference type="InterPro" id="IPR014729">
    <property type="entry name" value="Rossmann-like_a/b/a_fold"/>
</dbReference>
<reference evidence="7" key="1">
    <citation type="journal article" date="2014" name="BMC Evol. Biol.">
        <title>Chloroplast phylogenomic analysis resolves deep-level relationships within the green algal class Trebouxiophyceae.</title>
        <authorList>
            <person name="Lemieux C."/>
            <person name="Otis C."/>
            <person name="Turmel M."/>
        </authorList>
    </citation>
    <scope>NUCLEOTIDE SEQUENCE</scope>
</reference>